<evidence type="ECO:0000313" key="1">
    <source>
        <dbReference type="EMBL" id="QMW02479.1"/>
    </source>
</evidence>
<sequence>MNSNSDLINPEFAQNAALQLELLKEIDQVLNTTDEERWHTMDLVLQNHIRYYEANEITQDELQFATNLWLDGYPLRAEAEHYQG</sequence>
<protein>
    <submittedName>
        <fullName evidence="1">Uncharacterized protein</fullName>
    </submittedName>
</protein>
<dbReference type="EMBL" id="CP059732">
    <property type="protein sequence ID" value="QMW02479.1"/>
    <property type="molecule type" value="Genomic_DNA"/>
</dbReference>
<dbReference type="Proteomes" id="UP000515369">
    <property type="component" value="Chromosome"/>
</dbReference>
<dbReference type="AlphaFoldDB" id="A0A7G5GUD7"/>
<name>A0A7G5GUD7_9BACT</name>
<reference evidence="1 2" key="1">
    <citation type="submission" date="2020-07" db="EMBL/GenBank/DDBJ databases">
        <title>Spirosoma foliorum sp. nov., isolated from the leaves on the Nejang mountain Korea, Republic of.</title>
        <authorList>
            <person name="Ho H."/>
            <person name="Lee Y.-J."/>
            <person name="Nurcahyanto D.-A."/>
            <person name="Kim S.-G."/>
        </authorList>
    </citation>
    <scope>NUCLEOTIDE SEQUENCE [LARGE SCALE GENOMIC DNA]</scope>
    <source>
        <strain evidence="1 2">PL0136</strain>
    </source>
</reference>
<keyword evidence="2" id="KW-1185">Reference proteome</keyword>
<dbReference type="KEGG" id="sfol:H3H32_31985"/>
<evidence type="ECO:0000313" key="2">
    <source>
        <dbReference type="Proteomes" id="UP000515369"/>
    </source>
</evidence>
<organism evidence="1 2">
    <name type="scientific">Spirosoma foliorum</name>
    <dbReference type="NCBI Taxonomy" id="2710596"/>
    <lineage>
        <taxon>Bacteria</taxon>
        <taxon>Pseudomonadati</taxon>
        <taxon>Bacteroidota</taxon>
        <taxon>Cytophagia</taxon>
        <taxon>Cytophagales</taxon>
        <taxon>Cytophagaceae</taxon>
        <taxon>Spirosoma</taxon>
    </lineage>
</organism>
<dbReference type="RefSeq" id="WP_182459785.1">
    <property type="nucleotide sequence ID" value="NZ_CP059732.1"/>
</dbReference>
<proteinExistence type="predicted"/>
<accession>A0A7G5GUD7</accession>
<gene>
    <name evidence="1" type="ORF">H3H32_31985</name>
</gene>